<dbReference type="CDD" id="cd13925">
    <property type="entry name" value="RPF"/>
    <property type="match status" value="1"/>
</dbReference>
<sequence>MQKKLVRTLTGAMFAGGVAAAGVSLAAPAANAAPASSWDQVAQCESGGNWQINTGNGYYGGLQFSAQTWSGYGGGEYAATADQATREQQIDIGERVLAGQGAGAWPNCGGPLA</sequence>
<evidence type="ECO:0000256" key="2">
    <source>
        <dbReference type="ARBA" id="ARBA00022801"/>
    </source>
</evidence>
<dbReference type="RefSeq" id="WP_061228150.1">
    <property type="nucleotide sequence ID" value="NZ_CP015449.1"/>
</dbReference>
<proteinExistence type="inferred from homology"/>
<dbReference type="EMBL" id="CP015449">
    <property type="protein sequence ID" value="AWH94053.1"/>
    <property type="molecule type" value="Genomic_DNA"/>
</dbReference>
<feature type="signal peptide" evidence="3">
    <location>
        <begin position="1"/>
        <end position="32"/>
    </location>
</feature>
<dbReference type="Pfam" id="PF06737">
    <property type="entry name" value="Transglycosylas"/>
    <property type="match status" value="1"/>
</dbReference>
<dbReference type="AlphaFoldDB" id="A0A2S1RCM9"/>
<evidence type="ECO:0000313" key="5">
    <source>
        <dbReference type="EMBL" id="AWH94053.1"/>
    </source>
</evidence>
<comment type="similarity">
    <text evidence="1">Belongs to the transglycosylase family. Rpf subfamily.</text>
</comment>
<name>A0A2S1RCM9_9ACTN</name>
<evidence type="ECO:0000313" key="6">
    <source>
        <dbReference type="Proteomes" id="UP000244928"/>
    </source>
</evidence>
<protein>
    <submittedName>
        <fullName evidence="5">Resuscitation-promoting factor</fullName>
    </submittedName>
</protein>
<dbReference type="Proteomes" id="UP000244928">
    <property type="component" value="Chromosome"/>
</dbReference>
<dbReference type="KEGG" id="dlu:A6035_16115"/>
<gene>
    <name evidence="5" type="ORF">A6035_16115</name>
</gene>
<evidence type="ECO:0000259" key="4">
    <source>
        <dbReference type="Pfam" id="PF06737"/>
    </source>
</evidence>
<organism evidence="5 6">
    <name type="scientific">Dietzia lutea</name>
    <dbReference type="NCBI Taxonomy" id="546160"/>
    <lineage>
        <taxon>Bacteria</taxon>
        <taxon>Bacillati</taxon>
        <taxon>Actinomycetota</taxon>
        <taxon>Actinomycetes</taxon>
        <taxon>Mycobacteriales</taxon>
        <taxon>Dietziaceae</taxon>
        <taxon>Dietzia</taxon>
    </lineage>
</organism>
<dbReference type="SUPFAM" id="SSF53955">
    <property type="entry name" value="Lysozyme-like"/>
    <property type="match status" value="1"/>
</dbReference>
<dbReference type="InterPro" id="IPR023346">
    <property type="entry name" value="Lysozyme-like_dom_sf"/>
</dbReference>
<dbReference type="OrthoDB" id="1404170at2"/>
<reference evidence="5 6" key="1">
    <citation type="submission" date="2016-04" db="EMBL/GenBank/DDBJ databases">
        <title>Complete genome sequence of Dietzia lutea YIM 80766T, a strain isolated from desert soil in Egypt.</title>
        <authorList>
            <person name="Zhao J."/>
            <person name="Hu B."/>
            <person name="Geng S."/>
            <person name="Nie Y."/>
            <person name="Tang Y."/>
        </authorList>
    </citation>
    <scope>NUCLEOTIDE SEQUENCE [LARGE SCALE GENOMIC DNA]</scope>
    <source>
        <strain evidence="5 6">YIM 80766</strain>
    </source>
</reference>
<feature type="chain" id="PRO_5015615034" evidence="3">
    <location>
        <begin position="33"/>
        <end position="113"/>
    </location>
</feature>
<evidence type="ECO:0000256" key="3">
    <source>
        <dbReference type="SAM" id="SignalP"/>
    </source>
</evidence>
<keyword evidence="6" id="KW-1185">Reference proteome</keyword>
<feature type="domain" description="Resuscitation-promoting factor core lysozyme-like" evidence="4">
    <location>
        <begin position="33"/>
        <end position="108"/>
    </location>
</feature>
<evidence type="ECO:0000256" key="1">
    <source>
        <dbReference type="ARBA" id="ARBA00010830"/>
    </source>
</evidence>
<dbReference type="GO" id="GO:0016787">
    <property type="term" value="F:hydrolase activity"/>
    <property type="evidence" value="ECO:0007669"/>
    <property type="project" value="UniProtKB-KW"/>
</dbReference>
<accession>A0A2S1RCM9</accession>
<keyword evidence="2" id="KW-0378">Hydrolase</keyword>
<dbReference type="InterPro" id="IPR010618">
    <property type="entry name" value="RPF"/>
</dbReference>
<dbReference type="Gene3D" id="1.10.530.10">
    <property type="match status" value="1"/>
</dbReference>
<dbReference type="SMR" id="A0A2S1RCM9"/>
<keyword evidence="3" id="KW-0732">Signal</keyword>